<keyword evidence="1" id="KW-1133">Transmembrane helix</keyword>
<evidence type="ECO:0000256" key="1">
    <source>
        <dbReference type="SAM" id="Phobius"/>
    </source>
</evidence>
<comment type="caution">
    <text evidence="2">The sequence shown here is derived from an EMBL/GenBank/DDBJ whole genome shotgun (WGS) entry which is preliminary data.</text>
</comment>
<sequence length="106" mass="12019">MKRLITILLTLFVLLGLSYGIAHYTHTKFIDYSFFIGIAVTVIIGFFTSKGGGFWSKNVDMVAQATSGYKMEQQKSEFLPNAAFFTSLAYTIISLVVLLFQYRSYF</sequence>
<evidence type="ECO:0000313" key="3">
    <source>
        <dbReference type="Proteomes" id="UP001341444"/>
    </source>
</evidence>
<feature type="transmembrane region" description="Helical" evidence="1">
    <location>
        <begin position="30"/>
        <end position="48"/>
    </location>
</feature>
<evidence type="ECO:0000313" key="2">
    <source>
        <dbReference type="EMBL" id="MED1203639.1"/>
    </source>
</evidence>
<protein>
    <recommendedName>
        <fullName evidence="4">DUF3899 domain-containing protein</fullName>
    </recommendedName>
</protein>
<dbReference type="RefSeq" id="WP_066271368.1">
    <property type="nucleotide sequence ID" value="NZ_JARMAB010000013.1"/>
</dbReference>
<organism evidence="2 3">
    <name type="scientific">Heyndrickxia acidicola</name>
    <dbReference type="NCBI Taxonomy" id="209389"/>
    <lineage>
        <taxon>Bacteria</taxon>
        <taxon>Bacillati</taxon>
        <taxon>Bacillota</taxon>
        <taxon>Bacilli</taxon>
        <taxon>Bacillales</taxon>
        <taxon>Bacillaceae</taxon>
        <taxon>Heyndrickxia</taxon>
    </lineage>
</organism>
<dbReference type="EMBL" id="JARMAB010000013">
    <property type="protein sequence ID" value="MED1203639.1"/>
    <property type="molecule type" value="Genomic_DNA"/>
</dbReference>
<name>A0ABU6MH70_9BACI</name>
<keyword evidence="1" id="KW-0472">Membrane</keyword>
<accession>A0ABU6MH70</accession>
<evidence type="ECO:0008006" key="4">
    <source>
        <dbReference type="Google" id="ProtNLM"/>
    </source>
</evidence>
<gene>
    <name evidence="2" type="ORF">P4T90_11205</name>
</gene>
<dbReference type="Proteomes" id="UP001341444">
    <property type="component" value="Unassembled WGS sequence"/>
</dbReference>
<keyword evidence="3" id="KW-1185">Reference proteome</keyword>
<feature type="transmembrane region" description="Helical" evidence="1">
    <location>
        <begin position="78"/>
        <end position="100"/>
    </location>
</feature>
<proteinExistence type="predicted"/>
<reference evidence="2 3" key="1">
    <citation type="submission" date="2023-03" db="EMBL/GenBank/DDBJ databases">
        <title>Bacillus Genome Sequencing.</title>
        <authorList>
            <person name="Dunlap C."/>
        </authorList>
    </citation>
    <scope>NUCLEOTIDE SEQUENCE [LARGE SCALE GENOMIC DNA]</scope>
    <source>
        <strain evidence="2 3">B-23453</strain>
    </source>
</reference>
<keyword evidence="1" id="KW-0812">Transmembrane</keyword>